<evidence type="ECO:0000256" key="3">
    <source>
        <dbReference type="ARBA" id="ARBA00023125"/>
    </source>
</evidence>
<sequence length="276" mass="31452">MGSDLQNRFSIGEMAAIHQTTIKTLRYYDQIDLFKPAIVAPDSGYRYYTTEQFEQLNTIQYLKQLGLSLKEIKAHLDKRDINHFKALLQEQQRLTEAKIQDLERVKHRFENRIADLDVAQKAHQLEVPFIKTLPERYAVKLTGVIHDEPEFELSLRQLQAAANLTPSIFIGGVGLSVAADQVLAHHYHNYNAVFIFVDHDDTSSQLRITIPAGRYVCCYYNGNHSDSDHVYDAMLASVSQHGAQVTGNAIERTIIDQYVSSLPKDYLTEIQMPISN</sequence>
<dbReference type="SUPFAM" id="SSF46955">
    <property type="entry name" value="Putative DNA-binding domain"/>
    <property type="match status" value="1"/>
</dbReference>
<evidence type="ECO:0000256" key="1">
    <source>
        <dbReference type="ARBA" id="ARBA00022491"/>
    </source>
</evidence>
<dbReference type="InterPro" id="IPR047057">
    <property type="entry name" value="MerR_fam"/>
</dbReference>
<dbReference type="SUPFAM" id="SSF55136">
    <property type="entry name" value="Probable bacterial effector-binding domain"/>
    <property type="match status" value="1"/>
</dbReference>
<keyword evidence="2" id="KW-0805">Transcription regulation</keyword>
<feature type="domain" description="HTH merR-type" evidence="6">
    <location>
        <begin position="8"/>
        <end position="78"/>
    </location>
</feature>
<dbReference type="EMBL" id="AYYR01000054">
    <property type="protein sequence ID" value="KRM75242.1"/>
    <property type="molecule type" value="Genomic_DNA"/>
</dbReference>
<dbReference type="InterPro" id="IPR029442">
    <property type="entry name" value="GyrI-like"/>
</dbReference>
<dbReference type="Gene3D" id="1.10.1660.10">
    <property type="match status" value="1"/>
</dbReference>
<dbReference type="PATRIC" id="fig|1423733.4.peg.2541"/>
<dbReference type="Proteomes" id="UP000051845">
    <property type="component" value="Unassembled WGS sequence"/>
</dbReference>
<evidence type="ECO:0000256" key="5">
    <source>
        <dbReference type="SAM" id="Coils"/>
    </source>
</evidence>
<dbReference type="PROSITE" id="PS50937">
    <property type="entry name" value="HTH_MERR_2"/>
    <property type="match status" value="1"/>
</dbReference>
<dbReference type="Pfam" id="PF13411">
    <property type="entry name" value="MerR_1"/>
    <property type="match status" value="1"/>
</dbReference>
<dbReference type="GO" id="GO:0003700">
    <property type="term" value="F:DNA-binding transcription factor activity"/>
    <property type="evidence" value="ECO:0007669"/>
    <property type="project" value="InterPro"/>
</dbReference>
<keyword evidence="4" id="KW-0804">Transcription</keyword>
<dbReference type="InterPro" id="IPR000551">
    <property type="entry name" value="MerR-type_HTH_dom"/>
</dbReference>
<proteinExistence type="predicted"/>
<dbReference type="InterPro" id="IPR009061">
    <property type="entry name" value="DNA-bd_dom_put_sf"/>
</dbReference>
<evidence type="ECO:0000256" key="4">
    <source>
        <dbReference type="ARBA" id="ARBA00023163"/>
    </source>
</evidence>
<feature type="coiled-coil region" evidence="5">
    <location>
        <begin position="85"/>
        <end position="119"/>
    </location>
</feature>
<dbReference type="CDD" id="cd01107">
    <property type="entry name" value="HTH_BmrR"/>
    <property type="match status" value="1"/>
</dbReference>
<dbReference type="SMART" id="SM00422">
    <property type="entry name" value="HTH_MERR"/>
    <property type="match status" value="1"/>
</dbReference>
<gene>
    <name evidence="7" type="ORF">FC82_GL002427</name>
</gene>
<evidence type="ECO:0000256" key="2">
    <source>
        <dbReference type="ARBA" id="ARBA00023015"/>
    </source>
</evidence>
<dbReference type="STRING" id="33960.TY91_14875"/>
<organism evidence="7 8">
    <name type="scientific">Secundilactobacillus collinoides DSM 20515 = JCM 1123</name>
    <dbReference type="NCBI Taxonomy" id="1423733"/>
    <lineage>
        <taxon>Bacteria</taxon>
        <taxon>Bacillati</taxon>
        <taxon>Bacillota</taxon>
        <taxon>Bacilli</taxon>
        <taxon>Lactobacillales</taxon>
        <taxon>Lactobacillaceae</taxon>
        <taxon>Secundilactobacillus</taxon>
    </lineage>
</organism>
<evidence type="ECO:0000313" key="8">
    <source>
        <dbReference type="Proteomes" id="UP000051845"/>
    </source>
</evidence>
<protein>
    <recommendedName>
        <fullName evidence="6">HTH merR-type domain-containing protein</fullName>
    </recommendedName>
</protein>
<dbReference type="PANTHER" id="PTHR30204">
    <property type="entry name" value="REDOX-CYCLING DRUG-SENSING TRANSCRIPTIONAL ACTIVATOR SOXR"/>
    <property type="match status" value="1"/>
</dbReference>
<name>A0A0R2B837_SECCO</name>
<dbReference type="InterPro" id="IPR011256">
    <property type="entry name" value="Reg_factor_effector_dom_sf"/>
</dbReference>
<evidence type="ECO:0000313" key="7">
    <source>
        <dbReference type="EMBL" id="KRM75242.1"/>
    </source>
</evidence>
<evidence type="ECO:0000259" key="6">
    <source>
        <dbReference type="PROSITE" id="PS50937"/>
    </source>
</evidence>
<dbReference type="Pfam" id="PF06445">
    <property type="entry name" value="GyrI-like"/>
    <property type="match status" value="1"/>
</dbReference>
<dbReference type="GO" id="GO:0003677">
    <property type="term" value="F:DNA binding"/>
    <property type="evidence" value="ECO:0007669"/>
    <property type="project" value="UniProtKB-KW"/>
</dbReference>
<keyword evidence="5" id="KW-0175">Coiled coil</keyword>
<dbReference type="PANTHER" id="PTHR30204:SF69">
    <property type="entry name" value="MERR-FAMILY TRANSCRIPTIONAL REGULATOR"/>
    <property type="match status" value="1"/>
</dbReference>
<keyword evidence="1" id="KW-0678">Repressor</keyword>
<accession>A0A0R2B837</accession>
<keyword evidence="3" id="KW-0238">DNA-binding</keyword>
<comment type="caution">
    <text evidence="7">The sequence shown here is derived from an EMBL/GenBank/DDBJ whole genome shotgun (WGS) entry which is preliminary data.</text>
</comment>
<reference evidence="7 8" key="1">
    <citation type="journal article" date="2015" name="Genome Announc.">
        <title>Expanding the biotechnology potential of lactobacilli through comparative genomics of 213 strains and associated genera.</title>
        <authorList>
            <person name="Sun Z."/>
            <person name="Harris H.M."/>
            <person name="McCann A."/>
            <person name="Guo C."/>
            <person name="Argimon S."/>
            <person name="Zhang W."/>
            <person name="Yang X."/>
            <person name="Jeffery I.B."/>
            <person name="Cooney J.C."/>
            <person name="Kagawa T.F."/>
            <person name="Liu W."/>
            <person name="Song Y."/>
            <person name="Salvetti E."/>
            <person name="Wrobel A."/>
            <person name="Rasinkangas P."/>
            <person name="Parkhill J."/>
            <person name="Rea M.C."/>
            <person name="O'Sullivan O."/>
            <person name="Ritari J."/>
            <person name="Douillard F.P."/>
            <person name="Paul Ross R."/>
            <person name="Yang R."/>
            <person name="Briner A.E."/>
            <person name="Felis G.E."/>
            <person name="de Vos W.M."/>
            <person name="Barrangou R."/>
            <person name="Klaenhammer T.R."/>
            <person name="Caufield P.W."/>
            <person name="Cui Y."/>
            <person name="Zhang H."/>
            <person name="O'Toole P.W."/>
        </authorList>
    </citation>
    <scope>NUCLEOTIDE SEQUENCE [LARGE SCALE GENOMIC DNA]</scope>
    <source>
        <strain evidence="7 8">DSM 20515</strain>
    </source>
</reference>
<dbReference type="Gene3D" id="3.20.80.10">
    <property type="entry name" value="Regulatory factor, effector binding domain"/>
    <property type="match status" value="1"/>
</dbReference>
<dbReference type="AlphaFoldDB" id="A0A0R2B837"/>